<name>A0ACD0NZW0_9BASI</name>
<evidence type="ECO:0000313" key="2">
    <source>
        <dbReference type="Proteomes" id="UP000245626"/>
    </source>
</evidence>
<evidence type="ECO:0000313" key="1">
    <source>
        <dbReference type="EMBL" id="PWN51370.1"/>
    </source>
</evidence>
<reference evidence="1 2" key="1">
    <citation type="journal article" date="2018" name="Mol. Biol. Evol.">
        <title>Broad Genomic Sampling Reveals a Smut Pathogenic Ancestry of the Fungal Clade Ustilaginomycotina.</title>
        <authorList>
            <person name="Kijpornyongpan T."/>
            <person name="Mondo S.J."/>
            <person name="Barry K."/>
            <person name="Sandor L."/>
            <person name="Lee J."/>
            <person name="Lipzen A."/>
            <person name="Pangilinan J."/>
            <person name="LaButti K."/>
            <person name="Hainaut M."/>
            <person name="Henrissat B."/>
            <person name="Grigoriev I.V."/>
            <person name="Spatafora J.W."/>
            <person name="Aime M.C."/>
        </authorList>
    </citation>
    <scope>NUCLEOTIDE SEQUENCE [LARGE SCALE GENOMIC DNA]</scope>
    <source>
        <strain evidence="1 2">SA 807</strain>
    </source>
</reference>
<keyword evidence="2" id="KW-1185">Reference proteome</keyword>
<organism evidence="1 2">
    <name type="scientific">Violaceomyces palustris</name>
    <dbReference type="NCBI Taxonomy" id="1673888"/>
    <lineage>
        <taxon>Eukaryota</taxon>
        <taxon>Fungi</taxon>
        <taxon>Dikarya</taxon>
        <taxon>Basidiomycota</taxon>
        <taxon>Ustilaginomycotina</taxon>
        <taxon>Ustilaginomycetes</taxon>
        <taxon>Violaceomycetales</taxon>
        <taxon>Violaceomycetaceae</taxon>
        <taxon>Violaceomyces</taxon>
    </lineage>
</organism>
<sequence>MSESSSSSSSSSSTSLPTSTQSTGPAGLGVISSLSPQCTPLKHRYDRCFNDWFGDYLSLGDARIAKQAKALSSSSASEDKKNLSSSASSSTSSSWFGGSSTRSTETSLGEEDQEDQHHHLKRKEVMTRYESECGALFKEYKECVRRAVTEKGLDPLIKQARLENPFPFDHERGKGGGENNHPFPFPAATKREG</sequence>
<dbReference type="EMBL" id="KZ819849">
    <property type="protein sequence ID" value="PWN51370.1"/>
    <property type="molecule type" value="Genomic_DNA"/>
</dbReference>
<accession>A0ACD0NZW0</accession>
<proteinExistence type="predicted"/>
<protein>
    <submittedName>
        <fullName evidence="1">Uncharacterized protein</fullName>
    </submittedName>
</protein>
<dbReference type="Proteomes" id="UP000245626">
    <property type="component" value="Unassembled WGS sequence"/>
</dbReference>
<gene>
    <name evidence="1" type="ORF">IE53DRAFT_368128</name>
</gene>